<comment type="caution">
    <text evidence="2">The sequence shown here is derived from an EMBL/GenBank/DDBJ whole genome shotgun (WGS) entry which is preliminary data.</text>
</comment>
<feature type="region of interest" description="Disordered" evidence="1">
    <location>
        <begin position="1"/>
        <end position="100"/>
    </location>
</feature>
<evidence type="ECO:0000313" key="2">
    <source>
        <dbReference type="EMBL" id="GAA1869325.1"/>
    </source>
</evidence>
<dbReference type="Proteomes" id="UP001500449">
    <property type="component" value="Unassembled WGS sequence"/>
</dbReference>
<accession>A0ABN2NHB3</accession>
<dbReference type="EMBL" id="BAAAQK010000024">
    <property type="protein sequence ID" value="GAA1869325.1"/>
    <property type="molecule type" value="Genomic_DNA"/>
</dbReference>
<evidence type="ECO:0000256" key="1">
    <source>
        <dbReference type="SAM" id="MobiDB-lite"/>
    </source>
</evidence>
<reference evidence="2 3" key="1">
    <citation type="journal article" date="2019" name="Int. J. Syst. Evol. Microbiol.">
        <title>The Global Catalogue of Microorganisms (GCM) 10K type strain sequencing project: providing services to taxonomists for standard genome sequencing and annotation.</title>
        <authorList>
            <consortium name="The Broad Institute Genomics Platform"/>
            <consortium name="The Broad Institute Genome Sequencing Center for Infectious Disease"/>
            <person name="Wu L."/>
            <person name="Ma J."/>
        </authorList>
    </citation>
    <scope>NUCLEOTIDE SEQUENCE [LARGE SCALE GENOMIC DNA]</scope>
    <source>
        <strain evidence="2 3">JCM 16009</strain>
    </source>
</reference>
<sequence length="100" mass="9525">MVSAKVLRANEPSRVRRVRPSGSGAVGASGSTGILRVPPGTAPPGTAPPGTARRSVPASAGPGVATVGGSAGAPTVGGSACGSRDGRVGGSWPARRRSVG</sequence>
<proteinExistence type="predicted"/>
<name>A0ABN2NHB3_9PSEU</name>
<keyword evidence="3" id="KW-1185">Reference proteome</keyword>
<feature type="compositionally biased region" description="Low complexity" evidence="1">
    <location>
        <begin position="20"/>
        <end position="31"/>
    </location>
</feature>
<protein>
    <submittedName>
        <fullName evidence="2">Uncharacterized protein</fullName>
    </submittedName>
</protein>
<evidence type="ECO:0000313" key="3">
    <source>
        <dbReference type="Proteomes" id="UP001500449"/>
    </source>
</evidence>
<organism evidence="2 3">
    <name type="scientific">Pseudonocardia ailaonensis</name>
    <dbReference type="NCBI Taxonomy" id="367279"/>
    <lineage>
        <taxon>Bacteria</taxon>
        <taxon>Bacillati</taxon>
        <taxon>Actinomycetota</taxon>
        <taxon>Actinomycetes</taxon>
        <taxon>Pseudonocardiales</taxon>
        <taxon>Pseudonocardiaceae</taxon>
        <taxon>Pseudonocardia</taxon>
    </lineage>
</organism>
<gene>
    <name evidence="2" type="ORF">GCM10009836_57380</name>
</gene>